<name>A0ABW4RQM1_9ACTN</name>
<organism evidence="3 4">
    <name type="scientific">Luteococcus peritonei</name>
    <dbReference type="NCBI Taxonomy" id="88874"/>
    <lineage>
        <taxon>Bacteria</taxon>
        <taxon>Bacillati</taxon>
        <taxon>Actinomycetota</taxon>
        <taxon>Actinomycetes</taxon>
        <taxon>Propionibacteriales</taxon>
        <taxon>Propionibacteriaceae</taxon>
        <taxon>Luteococcus</taxon>
    </lineage>
</organism>
<keyword evidence="4" id="KW-1185">Reference proteome</keyword>
<evidence type="ECO:0000313" key="4">
    <source>
        <dbReference type="Proteomes" id="UP001597326"/>
    </source>
</evidence>
<gene>
    <name evidence="3" type="ORF">ACFSCS_00265</name>
</gene>
<feature type="region of interest" description="Disordered" evidence="1">
    <location>
        <begin position="1"/>
        <end position="99"/>
    </location>
</feature>
<evidence type="ECO:0000313" key="3">
    <source>
        <dbReference type="EMBL" id="MFD1888622.1"/>
    </source>
</evidence>
<reference evidence="4" key="1">
    <citation type="journal article" date="2019" name="Int. J. Syst. Evol. Microbiol.">
        <title>The Global Catalogue of Microorganisms (GCM) 10K type strain sequencing project: providing services to taxonomists for standard genome sequencing and annotation.</title>
        <authorList>
            <consortium name="The Broad Institute Genomics Platform"/>
            <consortium name="The Broad Institute Genome Sequencing Center for Infectious Disease"/>
            <person name="Wu L."/>
            <person name="Ma J."/>
        </authorList>
    </citation>
    <scope>NUCLEOTIDE SEQUENCE [LARGE SCALE GENOMIC DNA]</scope>
    <source>
        <strain evidence="4">CAIM 431</strain>
    </source>
</reference>
<feature type="transmembrane region" description="Helical" evidence="2">
    <location>
        <begin position="104"/>
        <end position="128"/>
    </location>
</feature>
<evidence type="ECO:0000256" key="1">
    <source>
        <dbReference type="SAM" id="MobiDB-lite"/>
    </source>
</evidence>
<protein>
    <recommendedName>
        <fullName evidence="5">DUF308 domain-containing protein</fullName>
    </recommendedName>
</protein>
<feature type="transmembrane region" description="Helical" evidence="2">
    <location>
        <begin position="134"/>
        <end position="153"/>
    </location>
</feature>
<evidence type="ECO:0008006" key="5">
    <source>
        <dbReference type="Google" id="ProtNLM"/>
    </source>
</evidence>
<accession>A0ABW4RQM1</accession>
<dbReference type="RefSeq" id="WP_343871690.1">
    <property type="nucleotide sequence ID" value="NZ_BAAAIX010000001.1"/>
</dbReference>
<dbReference type="Proteomes" id="UP001597326">
    <property type="component" value="Unassembled WGS sequence"/>
</dbReference>
<dbReference type="EMBL" id="JBHUFZ010000001">
    <property type="protein sequence ID" value="MFD1888622.1"/>
    <property type="molecule type" value="Genomic_DNA"/>
</dbReference>
<keyword evidence="2" id="KW-1133">Transmembrane helix</keyword>
<evidence type="ECO:0000256" key="2">
    <source>
        <dbReference type="SAM" id="Phobius"/>
    </source>
</evidence>
<comment type="caution">
    <text evidence="3">The sequence shown here is derived from an EMBL/GenBank/DDBJ whole genome shotgun (WGS) entry which is preliminary data.</text>
</comment>
<proteinExistence type="predicted"/>
<keyword evidence="2" id="KW-0812">Transmembrane</keyword>
<feature type="compositionally biased region" description="Pro residues" evidence="1">
    <location>
        <begin position="89"/>
        <end position="99"/>
    </location>
</feature>
<keyword evidence="2" id="KW-0472">Membrane</keyword>
<feature type="compositionally biased region" description="Basic and acidic residues" evidence="1">
    <location>
        <begin position="1"/>
        <end position="18"/>
    </location>
</feature>
<sequence>MSTEETGDRFEQIMRAEFGDDPSFSAGPSDDDVARVERDRRPRRRPSAPPESPEDSAGRPQESTRGDHAEPFNLSRAMEQASGDEPDEPFVPPSPSPLPRPRGAVLVGSLLLGAGILLGLLGLLGLDLGLGRHWGRWAVAAFAVGLAVLLLNLPRTPRDPWDDGARV</sequence>